<organism evidence="1 2">
    <name type="scientific">Hyalangium rubrum</name>
    <dbReference type="NCBI Taxonomy" id="3103134"/>
    <lineage>
        <taxon>Bacteria</taxon>
        <taxon>Pseudomonadati</taxon>
        <taxon>Myxococcota</taxon>
        <taxon>Myxococcia</taxon>
        <taxon>Myxococcales</taxon>
        <taxon>Cystobacterineae</taxon>
        <taxon>Archangiaceae</taxon>
        <taxon>Hyalangium</taxon>
    </lineage>
</organism>
<gene>
    <name evidence="1" type="ORF">SYV04_04120</name>
</gene>
<evidence type="ECO:0000313" key="1">
    <source>
        <dbReference type="EMBL" id="MDY7225551.1"/>
    </source>
</evidence>
<sequence>MSTETANADLSLLVLPPHRDATLAPEVPPGWRLVDIGHDFLRRISAPEAIAQAVEERATSPVTAQTMRELILLRTAQTLLERSKADGLAHLTALDAVLKALSGPPSGVRLQLDTLELESGTTERSTDVLRVAGRPVPYLEELALATERIAQAKRVRLWLVGPSQLPAAVWLARACPPTVALELAGPYAVAHRKVLGRLSVFQPATFPEDDAPLRWRVVPPGTAPGPESLVWIPAWLGLQVTSPPDERWDGIDWMQLERPYPRSAPGRPGGHSLGSALAADIRKFTGGAPWAGHVRFPSLYEVDALVESGCRLAVVGFCFIRHNGLLDLDGAQWPWNPLRDAMRRLREAGVRVVAEWWVGAPRIGEAELEATLRALEAEPLFDWVAGAHAFHAGAGRTHGDTGGWHLKWGDPPADFDLALSRRFDAPGTVPPTRLPDVLRSLQRRLLRQQPLSPGRVAGAYLHVPPARAPMPRPPPTEEVQAEGVLPAPPRPAWVRLDPDSVLVQLPASLEGAAVATWYVTNLRTGRMLAVDARLAPGLADLREPTRVEVAFAGLPAAERDAWLENLVGEYLESDTLPP</sequence>
<dbReference type="EMBL" id="JAXIVS010000001">
    <property type="protein sequence ID" value="MDY7225551.1"/>
    <property type="molecule type" value="Genomic_DNA"/>
</dbReference>
<accession>A0ABU5GWT7</accession>
<name>A0ABU5GWT7_9BACT</name>
<reference evidence="1 2" key="1">
    <citation type="submission" date="2023-12" db="EMBL/GenBank/DDBJ databases">
        <title>the genome sequence of Hyalangium sp. s54d21.</title>
        <authorList>
            <person name="Zhang X."/>
        </authorList>
    </citation>
    <scope>NUCLEOTIDE SEQUENCE [LARGE SCALE GENOMIC DNA]</scope>
    <source>
        <strain evidence="2">s54d21</strain>
    </source>
</reference>
<proteinExistence type="predicted"/>
<comment type="caution">
    <text evidence="1">The sequence shown here is derived from an EMBL/GenBank/DDBJ whole genome shotgun (WGS) entry which is preliminary data.</text>
</comment>
<dbReference type="RefSeq" id="WP_321544258.1">
    <property type="nucleotide sequence ID" value="NZ_JAXIVS010000001.1"/>
</dbReference>
<protein>
    <submittedName>
        <fullName evidence="1">Uncharacterized protein</fullName>
    </submittedName>
</protein>
<evidence type="ECO:0000313" key="2">
    <source>
        <dbReference type="Proteomes" id="UP001291309"/>
    </source>
</evidence>
<keyword evidence="2" id="KW-1185">Reference proteome</keyword>
<dbReference type="Proteomes" id="UP001291309">
    <property type="component" value="Unassembled WGS sequence"/>
</dbReference>